<dbReference type="GO" id="GO:0050660">
    <property type="term" value="F:flavin adenine dinucleotide binding"/>
    <property type="evidence" value="ECO:0007669"/>
    <property type="project" value="InterPro"/>
</dbReference>
<dbReference type="OrthoDB" id="269227at2759"/>
<feature type="active site" description="Proton donor" evidence="2">
    <location>
        <position position="429"/>
    </location>
</feature>
<evidence type="ECO:0000313" key="5">
    <source>
        <dbReference type="Proteomes" id="UP000800200"/>
    </source>
</evidence>
<dbReference type="PIRSF" id="PIRSF000137">
    <property type="entry name" value="Alcohol_oxidase"/>
    <property type="match status" value="1"/>
</dbReference>
<organism evidence="4 5">
    <name type="scientific">Zopfia rhizophila CBS 207.26</name>
    <dbReference type="NCBI Taxonomy" id="1314779"/>
    <lineage>
        <taxon>Eukaryota</taxon>
        <taxon>Fungi</taxon>
        <taxon>Dikarya</taxon>
        <taxon>Ascomycota</taxon>
        <taxon>Pezizomycotina</taxon>
        <taxon>Dothideomycetes</taxon>
        <taxon>Dothideomycetes incertae sedis</taxon>
        <taxon>Zopfiaceae</taxon>
        <taxon>Zopfia</taxon>
    </lineage>
</organism>
<dbReference type="SUPFAM" id="SSF51905">
    <property type="entry name" value="FAD/NAD(P)-binding domain"/>
    <property type="match status" value="1"/>
</dbReference>
<dbReference type="GO" id="GO:0044550">
    <property type="term" value="P:secondary metabolite biosynthetic process"/>
    <property type="evidence" value="ECO:0007669"/>
    <property type="project" value="TreeGrafter"/>
</dbReference>
<evidence type="ECO:0000259" key="3">
    <source>
        <dbReference type="PROSITE" id="PS00624"/>
    </source>
</evidence>
<evidence type="ECO:0000313" key="4">
    <source>
        <dbReference type="EMBL" id="KAF2182124.1"/>
    </source>
</evidence>
<dbReference type="Gene3D" id="3.30.560.10">
    <property type="entry name" value="Glucose Oxidase, domain 3"/>
    <property type="match status" value="1"/>
</dbReference>
<dbReference type="InterPro" id="IPR036188">
    <property type="entry name" value="FAD/NAD-bd_sf"/>
</dbReference>
<dbReference type="PANTHER" id="PTHR11552:SF115">
    <property type="entry name" value="DEHYDROGENASE XPTC-RELATED"/>
    <property type="match status" value="1"/>
</dbReference>
<feature type="domain" description="Glucose-methanol-choline oxidoreductase N-terminal" evidence="3">
    <location>
        <begin position="178"/>
        <end position="192"/>
    </location>
</feature>
<accession>A0A6A6DRD5</accession>
<dbReference type="SUPFAM" id="SSF54373">
    <property type="entry name" value="FAD-linked reductases, C-terminal domain"/>
    <property type="match status" value="1"/>
</dbReference>
<dbReference type="InterPro" id="IPR000172">
    <property type="entry name" value="GMC_OxRdtase_N"/>
</dbReference>
<dbReference type="PANTHER" id="PTHR11552">
    <property type="entry name" value="GLUCOSE-METHANOL-CHOLINE GMC OXIDOREDUCTASE"/>
    <property type="match status" value="1"/>
</dbReference>
<dbReference type="EMBL" id="ML994649">
    <property type="protein sequence ID" value="KAF2182124.1"/>
    <property type="molecule type" value="Genomic_DNA"/>
</dbReference>
<reference evidence="4" key="1">
    <citation type="journal article" date="2020" name="Stud. Mycol.">
        <title>101 Dothideomycetes genomes: a test case for predicting lifestyles and emergence of pathogens.</title>
        <authorList>
            <person name="Haridas S."/>
            <person name="Albert R."/>
            <person name="Binder M."/>
            <person name="Bloem J."/>
            <person name="Labutti K."/>
            <person name="Salamov A."/>
            <person name="Andreopoulos B."/>
            <person name="Baker S."/>
            <person name="Barry K."/>
            <person name="Bills G."/>
            <person name="Bluhm B."/>
            <person name="Cannon C."/>
            <person name="Castanera R."/>
            <person name="Culley D."/>
            <person name="Daum C."/>
            <person name="Ezra D."/>
            <person name="Gonzalez J."/>
            <person name="Henrissat B."/>
            <person name="Kuo A."/>
            <person name="Liang C."/>
            <person name="Lipzen A."/>
            <person name="Lutzoni F."/>
            <person name="Magnuson J."/>
            <person name="Mondo S."/>
            <person name="Nolan M."/>
            <person name="Ohm R."/>
            <person name="Pangilinan J."/>
            <person name="Park H.-J."/>
            <person name="Ramirez L."/>
            <person name="Alfaro M."/>
            <person name="Sun H."/>
            <person name="Tritt A."/>
            <person name="Yoshinaga Y."/>
            <person name="Zwiers L.-H."/>
            <person name="Turgeon B."/>
            <person name="Goodwin S."/>
            <person name="Spatafora J."/>
            <person name="Crous P."/>
            <person name="Grigoriev I."/>
        </authorList>
    </citation>
    <scope>NUCLEOTIDE SEQUENCE</scope>
    <source>
        <strain evidence="4">CBS 207.26</strain>
    </source>
</reference>
<protein>
    <submittedName>
        <fullName evidence="4">GMC oxidoreductase</fullName>
    </submittedName>
</protein>
<gene>
    <name evidence="4" type="ORF">K469DRAFT_712723</name>
</gene>
<evidence type="ECO:0000256" key="1">
    <source>
        <dbReference type="ARBA" id="ARBA00010790"/>
    </source>
</evidence>
<comment type="similarity">
    <text evidence="1">Belongs to the GMC oxidoreductase family.</text>
</comment>
<feature type="active site" description="Proton acceptor" evidence="2">
    <location>
        <position position="472"/>
    </location>
</feature>
<evidence type="ECO:0000256" key="2">
    <source>
        <dbReference type="PIRSR" id="PIRSR000137-1"/>
    </source>
</evidence>
<dbReference type="Pfam" id="PF00732">
    <property type="entry name" value="GMC_oxred_N"/>
    <property type="match status" value="1"/>
</dbReference>
<dbReference type="AlphaFoldDB" id="A0A6A6DRD5"/>
<dbReference type="Gene3D" id="3.50.50.60">
    <property type="entry name" value="FAD/NAD(P)-binding domain"/>
    <property type="match status" value="1"/>
</dbReference>
<dbReference type="GO" id="GO:0016614">
    <property type="term" value="F:oxidoreductase activity, acting on CH-OH group of donors"/>
    <property type="evidence" value="ECO:0007669"/>
    <property type="project" value="InterPro"/>
</dbReference>
<sequence>MFFDRGATADYDAWKELGNPGWGWDDLLPYFKKSENFTPAAEKFAQEWDISWDISVHGFSGAVQSSYPVFQWSYLKSFFDGWYSLGLTTPKDPGSGNKTGVFWAPSTLNPKDETRSYSRTAHYDRVIQSRPNYHLLTNNAGHKIVIEEGRGVGVTFIHRESLEVKTVKATKEVILAAGSIHSPQILQLSGIGSRVSLRRLGIEPIYHLPGVGQNFQDHPTLYPNFDFQSIPVPNIGTLTSNATYAAEQLELYWSQRQGPYTIVTHGGNTVAFLSLQELTPDYQRIINFAASQRLSGLYTESIDRTVMAGYKAQRSLILRLYNSTLSPVQEIKWNGETAMPLTLVKPLSRGSVSINSSDQLKPPVIDFGTLADPTDLETLIAALRINRALMASSPMQELSPVELSPGANLTTDAELRDALRSLLLPTFSHPCCTCSMMPRNLGGVVGPDLLVYGVEGLSIVDASIMPLIPATHTSSTVYAIAEKAAVLIQERHGLKARQWL</sequence>
<dbReference type="Proteomes" id="UP000800200">
    <property type="component" value="Unassembled WGS sequence"/>
</dbReference>
<name>A0A6A6DRD5_9PEZI</name>
<dbReference type="PROSITE" id="PS00624">
    <property type="entry name" value="GMC_OXRED_2"/>
    <property type="match status" value="1"/>
</dbReference>
<dbReference type="InterPro" id="IPR007867">
    <property type="entry name" value="GMC_OxRtase_C"/>
</dbReference>
<dbReference type="InterPro" id="IPR012132">
    <property type="entry name" value="GMC_OxRdtase"/>
</dbReference>
<keyword evidence="5" id="KW-1185">Reference proteome</keyword>
<dbReference type="Pfam" id="PF05199">
    <property type="entry name" value="GMC_oxred_C"/>
    <property type="match status" value="1"/>
</dbReference>
<proteinExistence type="inferred from homology"/>